<sequence length="107" mass="12194">MSVHKLNKIPNLAPEKQTLEEHSGPSKTLKETIAVVKNIKAQLWDVEHYLEQSAARSSKPGAKKELEDQLMRAKQEIVFLERVLVEEDEAEADAEADAERFLRELEV</sequence>
<name>A0A8H3ELE1_9LECA</name>
<keyword evidence="1" id="KW-0175">Coiled coil</keyword>
<gene>
    <name evidence="3" type="ORF">IMSHALPRED_007506</name>
</gene>
<evidence type="ECO:0000256" key="1">
    <source>
        <dbReference type="SAM" id="Coils"/>
    </source>
</evidence>
<dbReference type="Proteomes" id="UP000664534">
    <property type="component" value="Unassembled WGS sequence"/>
</dbReference>
<evidence type="ECO:0000256" key="2">
    <source>
        <dbReference type="SAM" id="MobiDB-lite"/>
    </source>
</evidence>
<comment type="caution">
    <text evidence="3">The sequence shown here is derived from an EMBL/GenBank/DDBJ whole genome shotgun (WGS) entry which is preliminary data.</text>
</comment>
<evidence type="ECO:0000313" key="3">
    <source>
        <dbReference type="EMBL" id="CAF9908821.1"/>
    </source>
</evidence>
<feature type="region of interest" description="Disordered" evidence="2">
    <location>
        <begin position="1"/>
        <end position="27"/>
    </location>
</feature>
<feature type="coiled-coil region" evidence="1">
    <location>
        <begin position="63"/>
        <end position="90"/>
    </location>
</feature>
<feature type="compositionally biased region" description="Basic and acidic residues" evidence="2">
    <location>
        <begin position="17"/>
        <end position="27"/>
    </location>
</feature>
<dbReference type="AlphaFoldDB" id="A0A8H3ELE1"/>
<protein>
    <submittedName>
        <fullName evidence="3">Uncharacterized protein</fullName>
    </submittedName>
</protein>
<dbReference type="OrthoDB" id="5368921at2759"/>
<keyword evidence="4" id="KW-1185">Reference proteome</keyword>
<organism evidence="3 4">
    <name type="scientific">Imshaugia aleurites</name>
    <dbReference type="NCBI Taxonomy" id="172621"/>
    <lineage>
        <taxon>Eukaryota</taxon>
        <taxon>Fungi</taxon>
        <taxon>Dikarya</taxon>
        <taxon>Ascomycota</taxon>
        <taxon>Pezizomycotina</taxon>
        <taxon>Lecanoromycetes</taxon>
        <taxon>OSLEUM clade</taxon>
        <taxon>Lecanoromycetidae</taxon>
        <taxon>Lecanorales</taxon>
        <taxon>Lecanorineae</taxon>
        <taxon>Parmeliaceae</taxon>
        <taxon>Imshaugia</taxon>
    </lineage>
</organism>
<proteinExistence type="predicted"/>
<evidence type="ECO:0000313" key="4">
    <source>
        <dbReference type="Proteomes" id="UP000664534"/>
    </source>
</evidence>
<reference evidence="3" key="1">
    <citation type="submission" date="2021-03" db="EMBL/GenBank/DDBJ databases">
        <authorList>
            <person name="Tagirdzhanova G."/>
        </authorList>
    </citation>
    <scope>NUCLEOTIDE SEQUENCE</scope>
</reference>
<dbReference type="EMBL" id="CAJPDT010000005">
    <property type="protein sequence ID" value="CAF9908821.1"/>
    <property type="molecule type" value="Genomic_DNA"/>
</dbReference>
<accession>A0A8H3ELE1</accession>